<dbReference type="Gramene" id="Kaladp0040s0272.3.v1.1">
    <property type="protein sequence ID" value="Kaladp0040s0272.3.v1.1"/>
    <property type="gene ID" value="Kaladp0040s0272.v1.1"/>
</dbReference>
<dbReference type="PANTHER" id="PTHR33347">
    <property type="entry name" value="OSJNBA0091C07.3 PROTEIN"/>
    <property type="match status" value="1"/>
</dbReference>
<name>A0A7N0ZVE1_KALFE</name>
<reference evidence="8" key="1">
    <citation type="submission" date="2021-01" db="UniProtKB">
        <authorList>
            <consortium name="EnsemblPlants"/>
        </authorList>
    </citation>
    <scope>IDENTIFICATION</scope>
</reference>
<evidence type="ECO:0000256" key="5">
    <source>
        <dbReference type="ARBA" id="ARBA00023242"/>
    </source>
</evidence>
<evidence type="ECO:0000256" key="7">
    <source>
        <dbReference type="SAM" id="MobiDB-lite"/>
    </source>
</evidence>
<keyword evidence="4" id="KW-0932">Cytokinin signaling pathway</keyword>
<proteinExistence type="inferred from homology"/>
<keyword evidence="2" id="KW-0963">Cytoplasm</keyword>
<feature type="compositionally biased region" description="Polar residues" evidence="7">
    <location>
        <begin position="55"/>
        <end position="74"/>
    </location>
</feature>
<keyword evidence="5" id="KW-0539">Nucleus</keyword>
<evidence type="ECO:0000256" key="2">
    <source>
        <dbReference type="ARBA" id="ARBA00022490"/>
    </source>
</evidence>
<comment type="subcellular location">
    <subcellularLocation>
        <location evidence="1">Cytoplasm</location>
    </subcellularLocation>
</comment>
<organism evidence="8 9">
    <name type="scientific">Kalanchoe fedtschenkoi</name>
    <name type="common">Lavender scallops</name>
    <name type="synonym">South American air plant</name>
    <dbReference type="NCBI Taxonomy" id="63787"/>
    <lineage>
        <taxon>Eukaryota</taxon>
        <taxon>Viridiplantae</taxon>
        <taxon>Streptophyta</taxon>
        <taxon>Embryophyta</taxon>
        <taxon>Tracheophyta</taxon>
        <taxon>Spermatophyta</taxon>
        <taxon>Magnoliopsida</taxon>
        <taxon>eudicotyledons</taxon>
        <taxon>Gunneridae</taxon>
        <taxon>Pentapetalae</taxon>
        <taxon>Saxifragales</taxon>
        <taxon>Crassulaceae</taxon>
        <taxon>Kalanchoe</taxon>
    </lineage>
</organism>
<evidence type="ECO:0000256" key="1">
    <source>
        <dbReference type="ARBA" id="ARBA00004496"/>
    </source>
</evidence>
<evidence type="ECO:0000256" key="4">
    <source>
        <dbReference type="ARBA" id="ARBA00022864"/>
    </source>
</evidence>
<dbReference type="GO" id="GO:0005737">
    <property type="term" value="C:cytoplasm"/>
    <property type="evidence" value="ECO:0007669"/>
    <property type="project" value="UniProtKB-SubCell"/>
</dbReference>
<feature type="region of interest" description="Disordered" evidence="7">
    <location>
        <begin position="34"/>
        <end position="74"/>
    </location>
</feature>
<dbReference type="EnsemblPlants" id="Kaladp0040s0272.2.v1.1">
    <property type="protein sequence ID" value="Kaladp0040s0272.2.v1.1"/>
    <property type="gene ID" value="Kaladp0040s0272.v1.1"/>
</dbReference>
<accession>A0A7N0ZVE1</accession>
<evidence type="ECO:0000256" key="3">
    <source>
        <dbReference type="ARBA" id="ARBA00022712"/>
    </source>
</evidence>
<sequence>MEEYSSSGCESGWTFYFEQSRGCVDYDNACVNRWDEEDDEEESEDSSMLSDASSGPAQLSHDSPTNCQTNDNSWSFGNGGGGLFCSTDEGAAALAKRPKRGKRADDQQLLDDTASSSPDYSGHSYSSSMNNDHRRHSRHHRSSPMDFSEDHLSSSYFQVPICP</sequence>
<dbReference type="Proteomes" id="UP000594263">
    <property type="component" value="Unplaced"/>
</dbReference>
<evidence type="ECO:0000313" key="9">
    <source>
        <dbReference type="Proteomes" id="UP000594263"/>
    </source>
</evidence>
<feature type="compositionally biased region" description="Acidic residues" evidence="7">
    <location>
        <begin position="35"/>
        <end position="45"/>
    </location>
</feature>
<evidence type="ECO:0000313" key="8">
    <source>
        <dbReference type="EnsemblPlants" id="Kaladp0040s0272.2.v1.1"/>
    </source>
</evidence>
<dbReference type="GO" id="GO:0009736">
    <property type="term" value="P:cytokinin-activated signaling pathway"/>
    <property type="evidence" value="ECO:0007669"/>
    <property type="project" value="UniProtKB-KW"/>
</dbReference>
<dbReference type="InterPro" id="IPR044670">
    <property type="entry name" value="SOFL"/>
</dbReference>
<feature type="region of interest" description="Disordered" evidence="7">
    <location>
        <begin position="94"/>
        <end position="151"/>
    </location>
</feature>
<evidence type="ECO:0000256" key="6">
    <source>
        <dbReference type="ARBA" id="ARBA00024199"/>
    </source>
</evidence>
<keyword evidence="3" id="KW-0203">Cytokinin biosynthesis</keyword>
<dbReference type="GO" id="GO:0009691">
    <property type="term" value="P:cytokinin biosynthetic process"/>
    <property type="evidence" value="ECO:0007669"/>
    <property type="project" value="UniProtKB-KW"/>
</dbReference>
<keyword evidence="9" id="KW-1185">Reference proteome</keyword>
<dbReference type="EnsemblPlants" id="Kaladp0040s0272.3.v1.1">
    <property type="protein sequence ID" value="Kaladp0040s0272.3.v1.1"/>
    <property type="gene ID" value="Kaladp0040s0272.v1.1"/>
</dbReference>
<dbReference type="PANTHER" id="PTHR33347:SF1">
    <property type="entry name" value="PROTEIN SOB FIVE-LIKE 5"/>
    <property type="match status" value="1"/>
</dbReference>
<feature type="compositionally biased region" description="Low complexity" evidence="7">
    <location>
        <begin position="115"/>
        <end position="128"/>
    </location>
</feature>
<comment type="similarity">
    <text evidence="6">Belongs to the SOFL plant protein family.</text>
</comment>
<protein>
    <submittedName>
        <fullName evidence="8">Uncharacterized protein</fullName>
    </submittedName>
</protein>
<dbReference type="Gramene" id="Kaladp0040s0272.2.v1.1">
    <property type="protein sequence ID" value="Kaladp0040s0272.2.v1.1"/>
    <property type="gene ID" value="Kaladp0040s0272.v1.1"/>
</dbReference>
<feature type="compositionally biased region" description="Basic residues" evidence="7">
    <location>
        <begin position="133"/>
        <end position="142"/>
    </location>
</feature>
<dbReference type="AlphaFoldDB" id="A0A7N0ZVE1"/>